<dbReference type="Gene3D" id="3.40.50.720">
    <property type="entry name" value="NAD(P)-binding Rossmann-like Domain"/>
    <property type="match status" value="1"/>
</dbReference>
<dbReference type="PANTHER" id="PTHR47706">
    <property type="entry name" value="NMRA-LIKE FAMILY PROTEIN"/>
    <property type="match status" value="1"/>
</dbReference>
<keyword evidence="3" id="KW-0560">Oxidoreductase</keyword>
<comment type="caution">
    <text evidence="5">The sequence shown here is derived from an EMBL/GenBank/DDBJ whole genome shotgun (WGS) entry which is preliminary data.</text>
</comment>
<keyword evidence="2" id="KW-0521">NADP</keyword>
<dbReference type="PANTHER" id="PTHR47706:SF9">
    <property type="entry name" value="NMRA-LIKE DOMAIN-CONTAINING PROTEIN-RELATED"/>
    <property type="match status" value="1"/>
</dbReference>
<name>A0ABR0EBD7_ZASCE</name>
<feature type="domain" description="NAD(P)-binding" evidence="4">
    <location>
        <begin position="7"/>
        <end position="105"/>
    </location>
</feature>
<proteinExistence type="inferred from homology"/>
<gene>
    <name evidence="5" type="ORF">PRZ48_009306</name>
</gene>
<evidence type="ECO:0000256" key="2">
    <source>
        <dbReference type="ARBA" id="ARBA00022857"/>
    </source>
</evidence>
<evidence type="ECO:0000313" key="6">
    <source>
        <dbReference type="Proteomes" id="UP001305779"/>
    </source>
</evidence>
<evidence type="ECO:0000313" key="5">
    <source>
        <dbReference type="EMBL" id="KAK4498796.1"/>
    </source>
</evidence>
<comment type="similarity">
    <text evidence="1">Belongs to the NmrA-type oxidoreductase family. Isoflavone reductase subfamily.</text>
</comment>
<accession>A0ABR0EBD7</accession>
<dbReference type="InterPro" id="IPR036291">
    <property type="entry name" value="NAD(P)-bd_dom_sf"/>
</dbReference>
<reference evidence="5 6" key="1">
    <citation type="journal article" date="2023" name="G3 (Bethesda)">
        <title>A chromosome-level genome assembly of Zasmidium syzygii isolated from banana leaves.</title>
        <authorList>
            <person name="van Westerhoven A.C."/>
            <person name="Mehrabi R."/>
            <person name="Talebi R."/>
            <person name="Steentjes M.B.F."/>
            <person name="Corcolon B."/>
            <person name="Chong P.A."/>
            <person name="Kema G.H.J."/>
            <person name="Seidl M.F."/>
        </authorList>
    </citation>
    <scope>NUCLEOTIDE SEQUENCE [LARGE SCALE GENOMIC DNA]</scope>
    <source>
        <strain evidence="5 6">P124</strain>
    </source>
</reference>
<dbReference type="Proteomes" id="UP001305779">
    <property type="component" value="Unassembled WGS sequence"/>
</dbReference>
<dbReference type="InterPro" id="IPR016040">
    <property type="entry name" value="NAD(P)-bd_dom"/>
</dbReference>
<dbReference type="SUPFAM" id="SSF51735">
    <property type="entry name" value="NAD(P)-binding Rossmann-fold domains"/>
    <property type="match status" value="1"/>
</dbReference>
<dbReference type="InterPro" id="IPR051609">
    <property type="entry name" value="NmrA/Isoflavone_reductase-like"/>
</dbReference>
<protein>
    <recommendedName>
        <fullName evidence="4">NAD(P)-binding domain-containing protein</fullName>
    </recommendedName>
</protein>
<evidence type="ECO:0000256" key="1">
    <source>
        <dbReference type="ARBA" id="ARBA00005725"/>
    </source>
</evidence>
<evidence type="ECO:0000259" key="4">
    <source>
        <dbReference type="Pfam" id="PF13460"/>
    </source>
</evidence>
<dbReference type="Pfam" id="PF13460">
    <property type="entry name" value="NAD_binding_10"/>
    <property type="match status" value="1"/>
</dbReference>
<organism evidence="5 6">
    <name type="scientific">Zasmidium cellare</name>
    <name type="common">Wine cellar mold</name>
    <name type="synonym">Racodium cellare</name>
    <dbReference type="NCBI Taxonomy" id="395010"/>
    <lineage>
        <taxon>Eukaryota</taxon>
        <taxon>Fungi</taxon>
        <taxon>Dikarya</taxon>
        <taxon>Ascomycota</taxon>
        <taxon>Pezizomycotina</taxon>
        <taxon>Dothideomycetes</taxon>
        <taxon>Dothideomycetidae</taxon>
        <taxon>Mycosphaerellales</taxon>
        <taxon>Mycosphaerellaceae</taxon>
        <taxon>Zasmidium</taxon>
    </lineage>
</organism>
<keyword evidence="6" id="KW-1185">Reference proteome</keyword>
<evidence type="ECO:0000256" key="3">
    <source>
        <dbReference type="ARBA" id="ARBA00023002"/>
    </source>
</evidence>
<sequence length="314" mass="33937">MLILVAGATGNIGVHVVRSALKRGHQVRALARSPEKLPKDLRNQVESFVKISGPYDIPNLDIGCKGADAVICTYGSDPALMLDGQLALLRAAERAGIKRFHTASWNLVWDKMPLGVLESYDPVISFDRHAALTSPIKPLNVFCGVLASTLFGVPGAGALEGGSAVWTHKDNGDRVINLIGEGDVLTPVAVEADVADFSVALTTSDLAEKGGFYQFCSDEFTFQDLAATYEKVRGAECTINTIMGVDACRQAIAKARADAEESGELHARWHKYIGLVYGLTFAEGTYNPKPVDASRFPDVPRTSLEKYIRESPWV</sequence>
<dbReference type="EMBL" id="JAXOVC010000007">
    <property type="protein sequence ID" value="KAK4498796.1"/>
    <property type="molecule type" value="Genomic_DNA"/>
</dbReference>